<name>A0A250X117_9CHLO</name>
<feature type="region of interest" description="Disordered" evidence="1">
    <location>
        <begin position="264"/>
        <end position="292"/>
    </location>
</feature>
<dbReference type="EMBL" id="BEGY01000019">
    <property type="protein sequence ID" value="GAX76773.1"/>
    <property type="molecule type" value="Genomic_DNA"/>
</dbReference>
<keyword evidence="3" id="KW-1185">Reference proteome</keyword>
<accession>A0A250X117</accession>
<protein>
    <submittedName>
        <fullName evidence="2">Uncharacterized protein</fullName>
    </submittedName>
</protein>
<dbReference type="AlphaFoldDB" id="A0A250X117"/>
<reference evidence="2 3" key="1">
    <citation type="submission" date="2017-08" db="EMBL/GenBank/DDBJ databases">
        <title>Acidophilic green algal genome provides insights into adaptation to an acidic environment.</title>
        <authorList>
            <person name="Hirooka S."/>
            <person name="Hirose Y."/>
            <person name="Kanesaki Y."/>
            <person name="Higuchi S."/>
            <person name="Fujiwara T."/>
            <person name="Onuma R."/>
            <person name="Era A."/>
            <person name="Ohbayashi R."/>
            <person name="Uzuka A."/>
            <person name="Nozaki H."/>
            <person name="Yoshikawa H."/>
            <person name="Miyagishima S.Y."/>
        </authorList>
    </citation>
    <scope>NUCLEOTIDE SEQUENCE [LARGE SCALE GENOMIC DNA]</scope>
    <source>
        <strain evidence="2 3">NIES-2499</strain>
    </source>
</reference>
<comment type="caution">
    <text evidence="2">The sequence shown here is derived from an EMBL/GenBank/DDBJ whole genome shotgun (WGS) entry which is preliminary data.</text>
</comment>
<evidence type="ECO:0000256" key="1">
    <source>
        <dbReference type="SAM" id="MobiDB-lite"/>
    </source>
</evidence>
<feature type="compositionally biased region" description="Polar residues" evidence="1">
    <location>
        <begin position="8"/>
        <end position="28"/>
    </location>
</feature>
<feature type="region of interest" description="Disordered" evidence="1">
    <location>
        <begin position="1"/>
        <end position="28"/>
    </location>
</feature>
<evidence type="ECO:0000313" key="2">
    <source>
        <dbReference type="EMBL" id="GAX76773.1"/>
    </source>
</evidence>
<sequence>MPDAPHSSLGTGSNPHSHSSVGTGSNPHSHAAFGGVESCISNGVRDIDPVKMKIDLPYHTSQPPSQPLHCLSSEGTPSATTSAPQLPADFLVSPLKVRRQPPQALLSFLLTSLSLLCRPALMSRQRSKGCTQVQAEVRDEPLVPLTMPMTKNEAAAGNGVTSTSEIPLCGSASSSHPDASNKRWGGMYSSGMYSSGMCSSGMCSSGMCSSGMYSSGMCSSGMYSSGMYSSGTRTAVECTAVECAAVECKAVECQIDSSGAVRPHSLDARTPGERVTRQNVNARSSDPGLHSVVDTSDPGLHSAVDTSDLDPGLHSAVDTSPAVPSVIIRERVPVAFSEDESNLSAIKELSKLSAPPAQYPSVATWFSATSHAADLVYKCIMGLKMPCVLEPGAALRSLIRRDHVD</sequence>
<feature type="region of interest" description="Disordered" evidence="1">
    <location>
        <begin position="57"/>
        <end position="82"/>
    </location>
</feature>
<dbReference type="Proteomes" id="UP000232323">
    <property type="component" value="Unassembled WGS sequence"/>
</dbReference>
<organism evidence="2 3">
    <name type="scientific">Chlamydomonas eustigma</name>
    <dbReference type="NCBI Taxonomy" id="1157962"/>
    <lineage>
        <taxon>Eukaryota</taxon>
        <taxon>Viridiplantae</taxon>
        <taxon>Chlorophyta</taxon>
        <taxon>core chlorophytes</taxon>
        <taxon>Chlorophyceae</taxon>
        <taxon>CS clade</taxon>
        <taxon>Chlamydomonadales</taxon>
        <taxon>Chlamydomonadaceae</taxon>
        <taxon>Chlamydomonas</taxon>
    </lineage>
</organism>
<proteinExistence type="predicted"/>
<evidence type="ECO:0000313" key="3">
    <source>
        <dbReference type="Proteomes" id="UP000232323"/>
    </source>
</evidence>
<feature type="compositionally biased region" description="Basic and acidic residues" evidence="1">
    <location>
        <begin position="264"/>
        <end position="276"/>
    </location>
</feature>
<gene>
    <name evidence="2" type="ORF">CEUSTIGMA_g4219.t1</name>
</gene>
<feature type="compositionally biased region" description="Polar residues" evidence="1">
    <location>
        <begin position="73"/>
        <end position="82"/>
    </location>
</feature>